<sequence length="194" mass="21046">MVMQLTAILTSRTTQPAGTGGFIDPTRVVGSFNISPGMKISDFGCGAGYFTNLMAEKTGPDGKVYAFDIQENALDSVQAKARAEGLNNIQTIRANLEIAGSSGLVDDSQDIILLANILFQSNKKAEIIREGKRILAKTGRLIIIDWMKGINGLGPPDNLRLSPEKIQEIAVKEGLKFSNYLITGQFHFGLIFIK</sequence>
<proteinExistence type="predicted"/>
<accession>A0A1F5PXH3</accession>
<evidence type="ECO:0000259" key="1">
    <source>
        <dbReference type="Pfam" id="PF13847"/>
    </source>
</evidence>
<dbReference type="PANTHER" id="PTHR45128:SF1">
    <property type="entry name" value="S-ADENOSYLMETHIONINE-DEPENDENT METHYLTRANSFERASE RV2258C"/>
    <property type="match status" value="1"/>
</dbReference>
<comment type="caution">
    <text evidence="2">The sequence shown here is derived from an EMBL/GenBank/DDBJ whole genome shotgun (WGS) entry which is preliminary data.</text>
</comment>
<dbReference type="CDD" id="cd02440">
    <property type="entry name" value="AdoMet_MTases"/>
    <property type="match status" value="1"/>
</dbReference>
<dbReference type="PANTHER" id="PTHR45128">
    <property type="entry name" value="METHYLTRANSFERASE TYPE 11"/>
    <property type="match status" value="1"/>
</dbReference>
<dbReference type="STRING" id="1817841.A3B10_00485"/>
<dbReference type="EMBL" id="MFFB01000012">
    <property type="protein sequence ID" value="OGE94616.1"/>
    <property type="molecule type" value="Genomic_DNA"/>
</dbReference>
<gene>
    <name evidence="2" type="ORF">A3B10_00485</name>
</gene>
<evidence type="ECO:0000313" key="2">
    <source>
        <dbReference type="EMBL" id="OGE94616.1"/>
    </source>
</evidence>
<dbReference type="InterPro" id="IPR053173">
    <property type="entry name" value="SAM-binding_MTase"/>
</dbReference>
<dbReference type="Proteomes" id="UP000177281">
    <property type="component" value="Unassembled WGS sequence"/>
</dbReference>
<name>A0A1F5PXH3_9BACT</name>
<protein>
    <recommendedName>
        <fullName evidence="1">Methyltransferase domain-containing protein</fullName>
    </recommendedName>
</protein>
<dbReference type="SUPFAM" id="SSF53335">
    <property type="entry name" value="S-adenosyl-L-methionine-dependent methyltransferases"/>
    <property type="match status" value="1"/>
</dbReference>
<feature type="domain" description="Methyltransferase" evidence="1">
    <location>
        <begin position="35"/>
        <end position="146"/>
    </location>
</feature>
<dbReference type="Pfam" id="PF13847">
    <property type="entry name" value="Methyltransf_31"/>
    <property type="match status" value="1"/>
</dbReference>
<dbReference type="Gene3D" id="3.40.50.150">
    <property type="entry name" value="Vaccinia Virus protein VP39"/>
    <property type="match status" value="1"/>
</dbReference>
<dbReference type="InterPro" id="IPR025714">
    <property type="entry name" value="Methyltranfer_dom"/>
</dbReference>
<evidence type="ECO:0000313" key="3">
    <source>
        <dbReference type="Proteomes" id="UP000177281"/>
    </source>
</evidence>
<dbReference type="InterPro" id="IPR029063">
    <property type="entry name" value="SAM-dependent_MTases_sf"/>
</dbReference>
<organism evidence="2 3">
    <name type="scientific">Candidatus Doudnabacteria bacterium RIFCSPLOWO2_01_FULL_44_21</name>
    <dbReference type="NCBI Taxonomy" id="1817841"/>
    <lineage>
        <taxon>Bacteria</taxon>
        <taxon>Candidatus Doudnaibacteriota</taxon>
    </lineage>
</organism>
<dbReference type="AlphaFoldDB" id="A0A1F5PXH3"/>
<reference evidence="2 3" key="1">
    <citation type="journal article" date="2016" name="Nat. Commun.">
        <title>Thousands of microbial genomes shed light on interconnected biogeochemical processes in an aquifer system.</title>
        <authorList>
            <person name="Anantharaman K."/>
            <person name="Brown C.T."/>
            <person name="Hug L.A."/>
            <person name="Sharon I."/>
            <person name="Castelle C.J."/>
            <person name="Probst A.J."/>
            <person name="Thomas B.C."/>
            <person name="Singh A."/>
            <person name="Wilkins M.J."/>
            <person name="Karaoz U."/>
            <person name="Brodie E.L."/>
            <person name="Williams K.H."/>
            <person name="Hubbard S.S."/>
            <person name="Banfield J.F."/>
        </authorList>
    </citation>
    <scope>NUCLEOTIDE SEQUENCE [LARGE SCALE GENOMIC DNA]</scope>
</reference>